<dbReference type="GO" id="GO:0007565">
    <property type="term" value="P:female pregnancy"/>
    <property type="evidence" value="ECO:0007669"/>
    <property type="project" value="TreeGrafter"/>
</dbReference>
<dbReference type="Gene3D" id="1.20.1250.10">
    <property type="match status" value="1"/>
</dbReference>
<dbReference type="GO" id="GO:1903489">
    <property type="term" value="P:positive regulation of lactation"/>
    <property type="evidence" value="ECO:0007669"/>
    <property type="project" value="TreeGrafter"/>
</dbReference>
<dbReference type="GO" id="GO:0005179">
    <property type="term" value="F:hormone activity"/>
    <property type="evidence" value="ECO:0007669"/>
    <property type="project" value="UniProtKB-KW"/>
</dbReference>
<evidence type="ECO:0000313" key="6">
    <source>
        <dbReference type="EMBL" id="KAK7824725.1"/>
    </source>
</evidence>
<dbReference type="GO" id="GO:0030879">
    <property type="term" value="P:mammary gland development"/>
    <property type="evidence" value="ECO:0007669"/>
    <property type="project" value="TreeGrafter"/>
</dbReference>
<protein>
    <recommendedName>
        <fullName evidence="8">Prolactin</fullName>
    </recommendedName>
</protein>
<dbReference type="PRINTS" id="PR00836">
    <property type="entry name" value="SOMATOTROPIN"/>
</dbReference>
<proteinExistence type="inferred from homology"/>
<keyword evidence="7" id="KW-1185">Reference proteome</keyword>
<dbReference type="GO" id="GO:0031667">
    <property type="term" value="P:response to nutrient levels"/>
    <property type="evidence" value="ECO:0007669"/>
    <property type="project" value="TreeGrafter"/>
</dbReference>
<evidence type="ECO:0000256" key="4">
    <source>
        <dbReference type="RuleBase" id="RU003618"/>
    </source>
</evidence>
<dbReference type="PANTHER" id="PTHR11417">
    <property type="entry name" value="SOMATOTROPIN,PROLACTIN"/>
    <property type="match status" value="1"/>
</dbReference>
<comment type="subcellular location">
    <subcellularLocation>
        <location evidence="1 4">Secreted</location>
    </subcellularLocation>
</comment>
<evidence type="ECO:0000256" key="2">
    <source>
        <dbReference type="ARBA" id="ARBA00008474"/>
    </source>
</evidence>
<dbReference type="InterPro" id="IPR009079">
    <property type="entry name" value="4_helix_cytokine-like_core"/>
</dbReference>
<comment type="similarity">
    <text evidence="2 4">Belongs to the somatotropin/prolactin family.</text>
</comment>
<dbReference type="GO" id="GO:0005148">
    <property type="term" value="F:prolactin receptor binding"/>
    <property type="evidence" value="ECO:0007669"/>
    <property type="project" value="TreeGrafter"/>
</dbReference>
<evidence type="ECO:0000313" key="7">
    <source>
        <dbReference type="Proteomes" id="UP001488838"/>
    </source>
</evidence>
<reference evidence="6 7" key="1">
    <citation type="journal article" date="2023" name="bioRxiv">
        <title>Conserved and derived expression patterns and positive selection on dental genes reveal complex evolutionary context of ever-growing rodent molars.</title>
        <authorList>
            <person name="Calamari Z.T."/>
            <person name="Song A."/>
            <person name="Cohen E."/>
            <person name="Akter M."/>
            <person name="Roy R.D."/>
            <person name="Hallikas O."/>
            <person name="Christensen M.M."/>
            <person name="Li P."/>
            <person name="Marangoni P."/>
            <person name="Jernvall J."/>
            <person name="Klein O.D."/>
        </authorList>
    </citation>
    <scope>NUCLEOTIDE SEQUENCE [LARGE SCALE GENOMIC DNA]</scope>
    <source>
        <strain evidence="6">V071</strain>
    </source>
</reference>
<evidence type="ECO:0000256" key="5">
    <source>
        <dbReference type="SAM" id="Coils"/>
    </source>
</evidence>
<dbReference type="Pfam" id="PF00103">
    <property type="entry name" value="Hormone_1"/>
    <property type="match status" value="1"/>
</dbReference>
<comment type="caution">
    <text evidence="6">The sequence shown here is derived from an EMBL/GenBank/DDBJ whole genome shotgun (WGS) entry which is preliminary data.</text>
</comment>
<accession>A0AAW0JDJ6</accession>
<name>A0AAW0JDJ6_MYOGA</name>
<sequence>MPMCLDLEGYNELSIEEIFDHAIFIAQYTSNLTTQMSEEFSDDLLKVMISISRAWYHPLEHLLHAVAALKGACETMLSKVKEVEKKNEELLEELKKILVRVHPGAEENVYPAWIGLAEVKSANEDTRHFALSNLFHCLRCDANKIATYLLVLRCRVIPNSNC</sequence>
<keyword evidence="3" id="KW-0964">Secreted</keyword>
<gene>
    <name evidence="6" type="ORF">U0070_020232</name>
</gene>
<evidence type="ECO:0000256" key="3">
    <source>
        <dbReference type="ARBA" id="ARBA00022525"/>
    </source>
</evidence>
<dbReference type="GO" id="GO:0046427">
    <property type="term" value="P:positive regulation of receptor signaling pathway via JAK-STAT"/>
    <property type="evidence" value="ECO:0007669"/>
    <property type="project" value="TreeGrafter"/>
</dbReference>
<keyword evidence="4" id="KW-0372">Hormone</keyword>
<dbReference type="AlphaFoldDB" id="A0AAW0JDJ6"/>
<dbReference type="Proteomes" id="UP001488838">
    <property type="component" value="Unassembled WGS sequence"/>
</dbReference>
<dbReference type="InterPro" id="IPR001400">
    <property type="entry name" value="Somatotropin/Prolactin"/>
</dbReference>
<dbReference type="GO" id="GO:0005615">
    <property type="term" value="C:extracellular space"/>
    <property type="evidence" value="ECO:0007669"/>
    <property type="project" value="TreeGrafter"/>
</dbReference>
<dbReference type="EMBL" id="JBBHLL010000044">
    <property type="protein sequence ID" value="KAK7824725.1"/>
    <property type="molecule type" value="Genomic_DNA"/>
</dbReference>
<dbReference type="GO" id="GO:0008284">
    <property type="term" value="P:positive regulation of cell population proliferation"/>
    <property type="evidence" value="ECO:0007669"/>
    <property type="project" value="TreeGrafter"/>
</dbReference>
<organism evidence="6 7">
    <name type="scientific">Myodes glareolus</name>
    <name type="common">Bank vole</name>
    <name type="synonym">Clethrionomys glareolus</name>
    <dbReference type="NCBI Taxonomy" id="447135"/>
    <lineage>
        <taxon>Eukaryota</taxon>
        <taxon>Metazoa</taxon>
        <taxon>Chordata</taxon>
        <taxon>Craniata</taxon>
        <taxon>Vertebrata</taxon>
        <taxon>Euteleostomi</taxon>
        <taxon>Mammalia</taxon>
        <taxon>Eutheria</taxon>
        <taxon>Euarchontoglires</taxon>
        <taxon>Glires</taxon>
        <taxon>Rodentia</taxon>
        <taxon>Myomorpha</taxon>
        <taxon>Muroidea</taxon>
        <taxon>Cricetidae</taxon>
        <taxon>Arvicolinae</taxon>
        <taxon>Myodes</taxon>
    </lineage>
</organism>
<feature type="coiled-coil region" evidence="5">
    <location>
        <begin position="73"/>
        <end position="100"/>
    </location>
</feature>
<evidence type="ECO:0008006" key="8">
    <source>
        <dbReference type="Google" id="ProtNLM"/>
    </source>
</evidence>
<evidence type="ECO:0000256" key="1">
    <source>
        <dbReference type="ARBA" id="ARBA00004613"/>
    </source>
</evidence>
<dbReference type="SUPFAM" id="SSF47266">
    <property type="entry name" value="4-helical cytokines"/>
    <property type="match status" value="1"/>
</dbReference>
<dbReference type="PANTHER" id="PTHR11417:SF13">
    <property type="entry name" value="GROWTH HORMONE D9"/>
    <property type="match status" value="1"/>
</dbReference>
<keyword evidence="5" id="KW-0175">Coiled coil</keyword>